<dbReference type="InterPro" id="IPR011059">
    <property type="entry name" value="Metal-dep_hydrolase_composite"/>
</dbReference>
<dbReference type="EMBL" id="UINC01161456">
    <property type="protein sequence ID" value="SVD60665.1"/>
    <property type="molecule type" value="Genomic_DNA"/>
</dbReference>
<gene>
    <name evidence="2" type="ORF">METZ01_LOCUS413519</name>
</gene>
<dbReference type="GO" id="GO:0016812">
    <property type="term" value="F:hydrolase activity, acting on carbon-nitrogen (but not peptide) bonds, in cyclic amides"/>
    <property type="evidence" value="ECO:0007669"/>
    <property type="project" value="TreeGrafter"/>
</dbReference>
<reference evidence="2" key="1">
    <citation type="submission" date="2018-05" db="EMBL/GenBank/DDBJ databases">
        <authorList>
            <person name="Lanie J.A."/>
            <person name="Ng W.-L."/>
            <person name="Kazmierczak K.M."/>
            <person name="Andrzejewski T.M."/>
            <person name="Davidsen T.M."/>
            <person name="Wayne K.J."/>
            <person name="Tettelin H."/>
            <person name="Glass J.I."/>
            <person name="Rusch D."/>
            <person name="Podicherti R."/>
            <person name="Tsui H.-C.T."/>
            <person name="Winkler M.E."/>
        </authorList>
    </citation>
    <scope>NUCLEOTIDE SEQUENCE</scope>
</reference>
<name>A0A382WQL2_9ZZZZ</name>
<protein>
    <recommendedName>
        <fullName evidence="1">Amidohydrolase 3 domain-containing protein</fullName>
    </recommendedName>
</protein>
<accession>A0A382WQL2</accession>
<dbReference type="PANTHER" id="PTHR11647:SF1">
    <property type="entry name" value="COLLAPSIN RESPONSE MEDIATOR PROTEIN"/>
    <property type="match status" value="1"/>
</dbReference>
<dbReference type="SUPFAM" id="SSF51338">
    <property type="entry name" value="Composite domain of metallo-dependent hydrolases"/>
    <property type="match status" value="1"/>
</dbReference>
<feature type="domain" description="Amidohydrolase 3" evidence="1">
    <location>
        <begin position="62"/>
        <end position="186"/>
    </location>
</feature>
<feature type="non-terminal residue" evidence="2">
    <location>
        <position position="262"/>
    </location>
</feature>
<dbReference type="PANTHER" id="PTHR11647">
    <property type="entry name" value="HYDRANTOINASE/DIHYDROPYRIMIDINASE FAMILY MEMBER"/>
    <property type="match status" value="1"/>
</dbReference>
<dbReference type="InterPro" id="IPR013108">
    <property type="entry name" value="Amidohydro_3"/>
</dbReference>
<dbReference type="AlphaFoldDB" id="A0A382WQL2"/>
<proteinExistence type="predicted"/>
<dbReference type="Gene3D" id="3.20.20.140">
    <property type="entry name" value="Metal-dependent hydrolases"/>
    <property type="match status" value="1"/>
</dbReference>
<organism evidence="2">
    <name type="scientific">marine metagenome</name>
    <dbReference type="NCBI Taxonomy" id="408172"/>
    <lineage>
        <taxon>unclassified sequences</taxon>
        <taxon>metagenomes</taxon>
        <taxon>ecological metagenomes</taxon>
    </lineage>
</organism>
<evidence type="ECO:0000313" key="2">
    <source>
        <dbReference type="EMBL" id="SVD60665.1"/>
    </source>
</evidence>
<dbReference type="InterPro" id="IPR032466">
    <property type="entry name" value="Metal_Hydrolase"/>
</dbReference>
<evidence type="ECO:0000259" key="1">
    <source>
        <dbReference type="Pfam" id="PF07969"/>
    </source>
</evidence>
<dbReference type="GO" id="GO:0005829">
    <property type="term" value="C:cytosol"/>
    <property type="evidence" value="ECO:0007669"/>
    <property type="project" value="TreeGrafter"/>
</dbReference>
<dbReference type="InterPro" id="IPR050378">
    <property type="entry name" value="Metallo-dep_Hydrolases_sf"/>
</dbReference>
<dbReference type="SUPFAM" id="SSF51556">
    <property type="entry name" value="Metallo-dependent hydrolases"/>
    <property type="match status" value="1"/>
</dbReference>
<sequence length="262" mass="28489">MRLLALIIYCIIFTPAFSEVDLVIRNGLVYDGSGEPPKFADIGIEKGRITSVAARIPQSKMTLDAKGMAVAPGFIDVHTHAENILSQPKGENFLRMGVTTLVLGNCGSSKLNLADFFIQLSEKGFSPNIASLIGHGTIRKQVMGGSIRRPPTAIELIQMQEYIEKGMRDGALGMSTGLIYLPGTFAKTEELIALAKTVSVHRGIYVSHMRSEGTNIFMSVNEVCLIASQAKLPAHISHLKLAGKPMWGKNAQLLNRLDEARK</sequence>
<dbReference type="Pfam" id="PF07969">
    <property type="entry name" value="Amidohydro_3"/>
    <property type="match status" value="1"/>
</dbReference>